<name>A0A0G1KCJ3_9BACT</name>
<organism evidence="1 2">
    <name type="scientific">Candidatus Yanofskybacteria bacterium GW2011_GWA2_44_9</name>
    <dbReference type="NCBI Taxonomy" id="1619025"/>
    <lineage>
        <taxon>Bacteria</taxon>
        <taxon>Candidatus Yanofskyibacteriota</taxon>
    </lineage>
</organism>
<dbReference type="Pfam" id="PF08013">
    <property type="entry name" value="GatZ_KbaZ-like"/>
    <property type="match status" value="1"/>
</dbReference>
<dbReference type="InterPro" id="IPR013785">
    <property type="entry name" value="Aldolase_TIM"/>
</dbReference>
<dbReference type="SUPFAM" id="SSF51569">
    <property type="entry name" value="Aldolase"/>
    <property type="match status" value="1"/>
</dbReference>
<dbReference type="GO" id="GO:0005975">
    <property type="term" value="P:carbohydrate metabolic process"/>
    <property type="evidence" value="ECO:0007669"/>
    <property type="project" value="InterPro"/>
</dbReference>
<dbReference type="AlphaFoldDB" id="A0A0G1KCJ3"/>
<evidence type="ECO:0008006" key="3">
    <source>
        <dbReference type="Google" id="ProtNLM"/>
    </source>
</evidence>
<evidence type="ECO:0000313" key="1">
    <source>
        <dbReference type="EMBL" id="KKT81471.1"/>
    </source>
</evidence>
<dbReference type="Proteomes" id="UP000034032">
    <property type="component" value="Unassembled WGS sequence"/>
</dbReference>
<dbReference type="Gene3D" id="3.20.20.70">
    <property type="entry name" value="Aldolase class I"/>
    <property type="match status" value="1"/>
</dbReference>
<protein>
    <recommendedName>
        <fullName evidence="3">Xylose isomerase-like TIM barrel domain-containing protein</fullName>
    </recommendedName>
</protein>
<proteinExistence type="predicted"/>
<evidence type="ECO:0000313" key="2">
    <source>
        <dbReference type="Proteomes" id="UP000034032"/>
    </source>
</evidence>
<gene>
    <name evidence="1" type="ORF">UW79_C0019G0027</name>
</gene>
<accession>A0A0G1KCJ3</accession>
<dbReference type="EMBL" id="LCJR01000019">
    <property type="protein sequence ID" value="KKT81471.1"/>
    <property type="molecule type" value="Genomic_DNA"/>
</dbReference>
<dbReference type="InterPro" id="IPR012062">
    <property type="entry name" value="GatZ/KbaZ-like"/>
</dbReference>
<sequence length="336" mass="38821">MEKEHKIDSTLGIGPMSSEVIEAVFRYSNYYRKPLMLIASKNQIDWRGGYVNGWKTENYKSFIDQMRQQYGLAKVYICRDHCGPGFNGVYDLDDTYKTIEDDIKNGFDLIHIDFCHFRGSKDEQFEASKKAIEHCLSLKPDIFLEVGTDENAGVSYNLSNAEEIEREMDFFKSFCSPDFYVVQTGSLTKEINQVGKFNKQFVEKISRICSDKGMSLKEHNGDYLDKDQLALRKGIVNAINIAPQLGVVQTNFVLSRCLMYGIDFGDFIKEAYHGKKWQKWLHGSDDSNKFLCSLISGHYHFTSDSYKRIIEQLGRVEDIRELIINELMSVIDHYEI</sequence>
<reference evidence="1 2" key="1">
    <citation type="journal article" date="2015" name="Nature">
        <title>rRNA introns, odd ribosomes, and small enigmatic genomes across a large radiation of phyla.</title>
        <authorList>
            <person name="Brown C.T."/>
            <person name="Hug L.A."/>
            <person name="Thomas B.C."/>
            <person name="Sharon I."/>
            <person name="Castelle C.J."/>
            <person name="Singh A."/>
            <person name="Wilkins M.J."/>
            <person name="Williams K.H."/>
            <person name="Banfield J.F."/>
        </authorList>
    </citation>
    <scope>NUCLEOTIDE SEQUENCE [LARGE SCALE GENOMIC DNA]</scope>
</reference>
<comment type="caution">
    <text evidence="1">The sequence shown here is derived from an EMBL/GenBank/DDBJ whole genome shotgun (WGS) entry which is preliminary data.</text>
</comment>